<keyword evidence="4 6" id="KW-1133">Transmembrane helix</keyword>
<dbReference type="GO" id="GO:0031460">
    <property type="term" value="P:glycine betaine transport"/>
    <property type="evidence" value="ECO:0007669"/>
    <property type="project" value="TreeGrafter"/>
</dbReference>
<evidence type="ECO:0000256" key="5">
    <source>
        <dbReference type="ARBA" id="ARBA00023136"/>
    </source>
</evidence>
<dbReference type="Gene3D" id="1.10.3720.10">
    <property type="entry name" value="MetI-like"/>
    <property type="match status" value="1"/>
</dbReference>
<evidence type="ECO:0000256" key="4">
    <source>
        <dbReference type="ARBA" id="ARBA00022989"/>
    </source>
</evidence>
<dbReference type="EMBL" id="RBWV01000011">
    <property type="protein sequence ID" value="RKS75269.1"/>
    <property type="molecule type" value="Genomic_DNA"/>
</dbReference>
<name>A0A420XPS8_9ACTN</name>
<evidence type="ECO:0000256" key="2">
    <source>
        <dbReference type="ARBA" id="ARBA00022448"/>
    </source>
</evidence>
<keyword evidence="9" id="KW-1185">Reference proteome</keyword>
<dbReference type="InParanoid" id="A0A420XPS8"/>
<dbReference type="PROSITE" id="PS50928">
    <property type="entry name" value="ABC_TM1"/>
    <property type="match status" value="1"/>
</dbReference>
<reference evidence="8 9" key="1">
    <citation type="submission" date="2018-10" db="EMBL/GenBank/DDBJ databases">
        <title>Genomic Encyclopedia of Archaeal and Bacterial Type Strains, Phase II (KMG-II): from individual species to whole genera.</title>
        <authorList>
            <person name="Goeker M."/>
        </authorList>
    </citation>
    <scope>NUCLEOTIDE SEQUENCE [LARGE SCALE GENOMIC DNA]</scope>
    <source>
        <strain evidence="8 9">RP-AC37</strain>
    </source>
</reference>
<feature type="transmembrane region" description="Helical" evidence="6">
    <location>
        <begin position="91"/>
        <end position="111"/>
    </location>
</feature>
<protein>
    <submittedName>
        <fullName evidence="8">Osmoprotectant transport system permease protein</fullName>
    </submittedName>
</protein>
<keyword evidence="2 6" id="KW-0813">Transport</keyword>
<dbReference type="InterPro" id="IPR000515">
    <property type="entry name" value="MetI-like"/>
</dbReference>
<dbReference type="RefSeq" id="WP_121193074.1">
    <property type="nucleotide sequence ID" value="NZ_RBWV01000011.1"/>
</dbReference>
<dbReference type="SUPFAM" id="SSF161098">
    <property type="entry name" value="MetI-like"/>
    <property type="match status" value="1"/>
</dbReference>
<proteinExistence type="inferred from homology"/>
<sequence>MASSAPNPWLDWGYVRDNRTDILTALEHHVTLTLETVVVATLVSVPLAMLARRFGVLRAPVIGLSGVVYTIPSLALFALLAPYTGIGSRTVLIGLVLYALLILVRNTLAGLDAVPDDVREAARGMGYGPLRVLLRVELPIAMPAVMAGIRLATVSTVALVTVGVVVGYGGLGQLILRGFNNNFYRAEILTNSLLCVALALVLDLLLLGVSRAVTPWARGRS</sequence>
<dbReference type="FunCoup" id="A0A420XPS8">
    <property type="interactions" value="22"/>
</dbReference>
<keyword evidence="3 6" id="KW-0812">Transmembrane</keyword>
<dbReference type="Proteomes" id="UP000281955">
    <property type="component" value="Unassembled WGS sequence"/>
</dbReference>
<comment type="subcellular location">
    <subcellularLocation>
        <location evidence="6">Cell membrane</location>
        <topology evidence="6">Multi-pass membrane protein</topology>
    </subcellularLocation>
    <subcellularLocation>
        <location evidence="1">Membrane</location>
        <topology evidence="1">Multi-pass membrane protein</topology>
    </subcellularLocation>
</comment>
<dbReference type="Pfam" id="PF00528">
    <property type="entry name" value="BPD_transp_1"/>
    <property type="match status" value="1"/>
</dbReference>
<keyword evidence="5 6" id="KW-0472">Membrane</keyword>
<evidence type="ECO:0000313" key="8">
    <source>
        <dbReference type="EMBL" id="RKS75269.1"/>
    </source>
</evidence>
<feature type="domain" description="ABC transmembrane type-1" evidence="7">
    <location>
        <begin position="26"/>
        <end position="206"/>
    </location>
</feature>
<dbReference type="GO" id="GO:0005886">
    <property type="term" value="C:plasma membrane"/>
    <property type="evidence" value="ECO:0007669"/>
    <property type="project" value="UniProtKB-SubCell"/>
</dbReference>
<feature type="transmembrane region" description="Helical" evidence="6">
    <location>
        <begin position="157"/>
        <end position="176"/>
    </location>
</feature>
<dbReference type="CDD" id="cd06261">
    <property type="entry name" value="TM_PBP2"/>
    <property type="match status" value="1"/>
</dbReference>
<dbReference type="InterPro" id="IPR035906">
    <property type="entry name" value="MetI-like_sf"/>
</dbReference>
<evidence type="ECO:0000256" key="6">
    <source>
        <dbReference type="RuleBase" id="RU363032"/>
    </source>
</evidence>
<dbReference type="PANTHER" id="PTHR30177:SF4">
    <property type="entry name" value="OSMOPROTECTANT IMPORT PERMEASE PROTEIN OSMW"/>
    <property type="match status" value="1"/>
</dbReference>
<dbReference type="AlphaFoldDB" id="A0A420XPS8"/>
<feature type="transmembrane region" description="Helical" evidence="6">
    <location>
        <begin position="62"/>
        <end position="85"/>
    </location>
</feature>
<dbReference type="OrthoDB" id="3233284at2"/>
<evidence type="ECO:0000313" key="9">
    <source>
        <dbReference type="Proteomes" id="UP000281955"/>
    </source>
</evidence>
<dbReference type="GO" id="GO:0055085">
    <property type="term" value="P:transmembrane transport"/>
    <property type="evidence" value="ECO:0007669"/>
    <property type="project" value="InterPro"/>
</dbReference>
<feature type="transmembrane region" description="Helical" evidence="6">
    <location>
        <begin position="188"/>
        <end position="209"/>
    </location>
</feature>
<dbReference type="InterPro" id="IPR051204">
    <property type="entry name" value="ABC_transp_perm/SBD"/>
</dbReference>
<comment type="caution">
    <text evidence="8">The sequence shown here is derived from an EMBL/GenBank/DDBJ whole genome shotgun (WGS) entry which is preliminary data.</text>
</comment>
<organism evidence="8 9">
    <name type="scientific">Motilibacter peucedani</name>
    <dbReference type="NCBI Taxonomy" id="598650"/>
    <lineage>
        <taxon>Bacteria</taxon>
        <taxon>Bacillati</taxon>
        <taxon>Actinomycetota</taxon>
        <taxon>Actinomycetes</taxon>
        <taxon>Motilibacterales</taxon>
        <taxon>Motilibacteraceae</taxon>
        <taxon>Motilibacter</taxon>
    </lineage>
</organism>
<evidence type="ECO:0000256" key="1">
    <source>
        <dbReference type="ARBA" id="ARBA00004141"/>
    </source>
</evidence>
<comment type="similarity">
    <text evidence="6">Belongs to the binding-protein-dependent transport system permease family.</text>
</comment>
<gene>
    <name evidence="8" type="ORF">CLV35_1728</name>
</gene>
<evidence type="ECO:0000259" key="7">
    <source>
        <dbReference type="PROSITE" id="PS50928"/>
    </source>
</evidence>
<accession>A0A420XPS8</accession>
<evidence type="ECO:0000256" key="3">
    <source>
        <dbReference type="ARBA" id="ARBA00022692"/>
    </source>
</evidence>
<dbReference type="PANTHER" id="PTHR30177">
    <property type="entry name" value="GLYCINE BETAINE/L-PROLINE TRANSPORT SYSTEM PERMEASE PROTEIN PROW"/>
    <property type="match status" value="1"/>
</dbReference>
<feature type="transmembrane region" description="Helical" evidence="6">
    <location>
        <begin position="30"/>
        <end position="50"/>
    </location>
</feature>